<reference evidence="1" key="1">
    <citation type="submission" date="2021-12" db="EMBL/GenBank/DDBJ databases">
        <title>Convergent genome expansion in fungi linked to evolution of root-endophyte symbiosis.</title>
        <authorList>
            <consortium name="DOE Joint Genome Institute"/>
            <person name="Ke Y.-H."/>
            <person name="Bonito G."/>
            <person name="Liao H.-L."/>
            <person name="Looney B."/>
            <person name="Rojas-Flechas A."/>
            <person name="Nash J."/>
            <person name="Hameed K."/>
            <person name="Schadt C."/>
            <person name="Martin F."/>
            <person name="Crous P.W."/>
            <person name="Miettinen O."/>
            <person name="Magnuson J.K."/>
            <person name="Labbe J."/>
            <person name="Jacobson D."/>
            <person name="Doktycz M.J."/>
            <person name="Veneault-Fourrey C."/>
            <person name="Kuo A."/>
            <person name="Mondo S."/>
            <person name="Calhoun S."/>
            <person name="Riley R."/>
            <person name="Ohm R."/>
            <person name="LaButti K."/>
            <person name="Andreopoulos B."/>
            <person name="Pangilinan J."/>
            <person name="Nolan M."/>
            <person name="Tritt A."/>
            <person name="Clum A."/>
            <person name="Lipzen A."/>
            <person name="Daum C."/>
            <person name="Barry K."/>
            <person name="Grigoriev I.V."/>
            <person name="Vilgalys R."/>
        </authorList>
    </citation>
    <scope>NUCLEOTIDE SEQUENCE</scope>
    <source>
        <strain evidence="1">PMI_201</strain>
    </source>
</reference>
<dbReference type="Proteomes" id="UP001201262">
    <property type="component" value="Unassembled WGS sequence"/>
</dbReference>
<protein>
    <recommendedName>
        <fullName evidence="3">DDE-1 domain-containing protein</fullName>
    </recommendedName>
</protein>
<keyword evidence="2" id="KW-1185">Reference proteome</keyword>
<evidence type="ECO:0008006" key="3">
    <source>
        <dbReference type="Google" id="ProtNLM"/>
    </source>
</evidence>
<sequence length="141" mass="15849">MLRTTKNGYPLLVKSLRSLALLIVQQRSSSSHVPASSAVAKPPGPSWSRSFYKRHPEVRARGLKPVDCKRHDYNIRSKVEEWFSVIGPELHNPVTDPVNVYNMDETGVMLSVPNLLKVLVGKDDYRNSRGARVKRTLVTAI</sequence>
<comment type="caution">
    <text evidence="1">The sequence shown here is derived from an EMBL/GenBank/DDBJ whole genome shotgun (WGS) entry which is preliminary data.</text>
</comment>
<proteinExistence type="predicted"/>
<dbReference type="AlphaFoldDB" id="A0AAD4L021"/>
<accession>A0AAD4L021</accession>
<name>A0AAD4L021_9EURO</name>
<dbReference type="EMBL" id="JAJTJA010000004">
    <property type="protein sequence ID" value="KAH8701010.1"/>
    <property type="molecule type" value="Genomic_DNA"/>
</dbReference>
<dbReference type="GeneID" id="70246045"/>
<organism evidence="1 2">
    <name type="scientific">Talaromyces proteolyticus</name>
    <dbReference type="NCBI Taxonomy" id="1131652"/>
    <lineage>
        <taxon>Eukaryota</taxon>
        <taxon>Fungi</taxon>
        <taxon>Dikarya</taxon>
        <taxon>Ascomycota</taxon>
        <taxon>Pezizomycotina</taxon>
        <taxon>Eurotiomycetes</taxon>
        <taxon>Eurotiomycetidae</taxon>
        <taxon>Eurotiales</taxon>
        <taxon>Trichocomaceae</taxon>
        <taxon>Talaromyces</taxon>
        <taxon>Talaromyces sect. Bacilispori</taxon>
    </lineage>
</organism>
<evidence type="ECO:0000313" key="1">
    <source>
        <dbReference type="EMBL" id="KAH8701010.1"/>
    </source>
</evidence>
<gene>
    <name evidence="1" type="ORF">BGW36DRAFT_375389</name>
</gene>
<evidence type="ECO:0000313" key="2">
    <source>
        <dbReference type="Proteomes" id="UP001201262"/>
    </source>
</evidence>
<dbReference type="RefSeq" id="XP_046074716.1">
    <property type="nucleotide sequence ID" value="XM_046215758.1"/>
</dbReference>